<feature type="domain" description="Transglutaminase-like" evidence="6">
    <location>
        <begin position="161"/>
        <end position="216"/>
    </location>
</feature>
<evidence type="ECO:0000313" key="7">
    <source>
        <dbReference type="EMBL" id="CEP21620.1"/>
    </source>
</evidence>
<evidence type="ECO:0000259" key="6">
    <source>
        <dbReference type="SMART" id="SM00460"/>
    </source>
</evidence>
<protein>
    <recommendedName>
        <fullName evidence="4">Peptide:N-glycanase 1</fullName>
    </recommendedName>
</protein>
<dbReference type="GO" id="GO:0000224">
    <property type="term" value="F:peptide-N4-(N-acetyl-beta-glucosaminyl)asparagine amidase activity"/>
    <property type="evidence" value="ECO:0007669"/>
    <property type="project" value="TreeGrafter"/>
</dbReference>
<dbReference type="PANTHER" id="PTHR12143:SF19">
    <property type="entry name" value="PEPTIDE-N(4)-(N-ACETYL-BETA-GLUCOSAMINYL)ASPARAGINE AMIDASE"/>
    <property type="match status" value="1"/>
</dbReference>
<evidence type="ECO:0000256" key="3">
    <source>
        <dbReference type="ARBA" id="ARBA00022833"/>
    </source>
</evidence>
<dbReference type="Pfam" id="PF01841">
    <property type="entry name" value="Transglut_core"/>
    <property type="match status" value="1"/>
</dbReference>
<dbReference type="GO" id="GO:0046872">
    <property type="term" value="F:metal ion binding"/>
    <property type="evidence" value="ECO:0007669"/>
    <property type="project" value="UniProtKB-KW"/>
</dbReference>
<dbReference type="SUPFAM" id="SSF54001">
    <property type="entry name" value="Cysteine proteinases"/>
    <property type="match status" value="1"/>
</dbReference>
<dbReference type="GO" id="GO:0005829">
    <property type="term" value="C:cytosol"/>
    <property type="evidence" value="ECO:0007669"/>
    <property type="project" value="TreeGrafter"/>
</dbReference>
<comment type="similarity">
    <text evidence="1">Belongs to the transglutaminase-like superfamily. PNGase family.</text>
</comment>
<dbReference type="InterPro" id="IPR002931">
    <property type="entry name" value="Transglutaminase-like"/>
</dbReference>
<evidence type="ECO:0000256" key="5">
    <source>
        <dbReference type="SAM" id="MobiDB-lite"/>
    </source>
</evidence>
<proteinExistence type="inferred from homology"/>
<dbReference type="Gene3D" id="3.10.620.30">
    <property type="match status" value="1"/>
</dbReference>
<dbReference type="Gene3D" id="2.20.25.10">
    <property type="match status" value="1"/>
</dbReference>
<evidence type="ECO:0000256" key="1">
    <source>
        <dbReference type="ARBA" id="ARBA00009390"/>
    </source>
</evidence>
<dbReference type="InterPro" id="IPR038765">
    <property type="entry name" value="Papain-like_cys_pep_sf"/>
</dbReference>
<dbReference type="InterPro" id="IPR050883">
    <property type="entry name" value="PNGase"/>
</dbReference>
<keyword evidence="3" id="KW-0862">Zinc</keyword>
<keyword evidence="2" id="KW-0479">Metal-binding</keyword>
<dbReference type="EMBL" id="CDQK01000002">
    <property type="protein sequence ID" value="CEP21620.1"/>
    <property type="molecule type" value="Genomic_DNA"/>
</dbReference>
<accession>A0A0H5C1B1</accession>
<evidence type="ECO:0000256" key="4">
    <source>
        <dbReference type="ARBA" id="ARBA00032858"/>
    </source>
</evidence>
<dbReference type="GO" id="GO:0006516">
    <property type="term" value="P:glycoprotein catabolic process"/>
    <property type="evidence" value="ECO:0007669"/>
    <property type="project" value="TreeGrafter"/>
</dbReference>
<dbReference type="AlphaFoldDB" id="A0A0H5C1B1"/>
<organism evidence="7 8">
    <name type="scientific">Cyberlindnera jadinii (strain ATCC 18201 / CBS 1600 / BCRC 20928 / JCM 3617 / NBRC 0987 / NRRL Y-1542)</name>
    <name type="common">Torula yeast</name>
    <name type="synonym">Candida utilis</name>
    <dbReference type="NCBI Taxonomy" id="983966"/>
    <lineage>
        <taxon>Eukaryota</taxon>
        <taxon>Fungi</taxon>
        <taxon>Dikarya</taxon>
        <taxon>Ascomycota</taxon>
        <taxon>Saccharomycotina</taxon>
        <taxon>Saccharomycetes</taxon>
        <taxon>Phaffomycetales</taxon>
        <taxon>Phaffomycetaceae</taxon>
        <taxon>Cyberlindnera</taxon>
    </lineage>
</organism>
<dbReference type="GO" id="GO:0005634">
    <property type="term" value="C:nucleus"/>
    <property type="evidence" value="ECO:0007669"/>
    <property type="project" value="TreeGrafter"/>
</dbReference>
<dbReference type="Proteomes" id="UP000038830">
    <property type="component" value="Unassembled WGS sequence"/>
</dbReference>
<reference evidence="8" key="1">
    <citation type="journal article" date="2015" name="J. Biotechnol.">
        <title>The structure of the Cyberlindnera jadinii genome and its relation to Candida utilis analyzed by the occurrence of single nucleotide polymorphisms.</title>
        <authorList>
            <person name="Rupp O."/>
            <person name="Brinkrolf K."/>
            <person name="Buerth C."/>
            <person name="Kunigo M."/>
            <person name="Schneider J."/>
            <person name="Jaenicke S."/>
            <person name="Goesmann A."/>
            <person name="Puehler A."/>
            <person name="Jaeger K.-E."/>
            <person name="Ernst J.F."/>
        </authorList>
    </citation>
    <scope>NUCLEOTIDE SEQUENCE [LARGE SCALE GENOMIC DNA]</scope>
    <source>
        <strain evidence="8">ATCC 18201 / CBS 1600 / BCRC 20928 / JCM 3617 / NBRC 0987 / NRRL Y-1542</strain>
    </source>
</reference>
<evidence type="ECO:0000313" key="8">
    <source>
        <dbReference type="Proteomes" id="UP000038830"/>
    </source>
</evidence>
<gene>
    <name evidence="7" type="primary">PNG1</name>
    <name evidence="7" type="ORF">BN1211_1752</name>
</gene>
<evidence type="ECO:0000256" key="2">
    <source>
        <dbReference type="ARBA" id="ARBA00022723"/>
    </source>
</evidence>
<dbReference type="PANTHER" id="PTHR12143">
    <property type="entry name" value="PEPTIDE N-GLYCANASE PNGASE -RELATED"/>
    <property type="match status" value="1"/>
</dbReference>
<feature type="compositionally biased region" description="Polar residues" evidence="5">
    <location>
        <begin position="311"/>
        <end position="327"/>
    </location>
</feature>
<feature type="region of interest" description="Disordered" evidence="5">
    <location>
        <begin position="309"/>
        <end position="336"/>
    </location>
</feature>
<dbReference type="SMART" id="SM00460">
    <property type="entry name" value="TGc"/>
    <property type="match status" value="1"/>
</dbReference>
<name>A0A0H5C1B1_CYBJN</name>
<sequence length="336" mass="38327">MELYNAFRDRCVARQLRDCGKRDRLRQLISQNGFLTRIASLSSTVQQYEDPINQELALEAIDVERLYKGADERLQQEENRSKGYDFTDCRVLETPHWFKTDFFKWTNEPEVAPELGKPQRIAVERSSPQEAREGGASVTEVYRCADGSLVRYPRYNNPAMLLKTRNGRCGEWANCFALILRSLGLRVRYVWNAEDHVWTEYWSNSQGRWIHLDSCEDAFDNPELYNKGWGKKMSYCIAVGIHGYQDVSKRYVVDGDKVLPRDKVDESVLKEALALLTALQRAALPAPELTTLMIQDYFERLELGGSLARASPSTGQLAPRQSGSIAWTTARGEAGN</sequence>